<name>A0A0F9EN55_9ZZZZ</name>
<proteinExistence type="predicted"/>
<protein>
    <submittedName>
        <fullName evidence="1">Uncharacterized protein</fullName>
    </submittedName>
</protein>
<dbReference type="EMBL" id="LAZR01026775">
    <property type="protein sequence ID" value="KKL67696.1"/>
    <property type="molecule type" value="Genomic_DNA"/>
</dbReference>
<accession>A0A0F9EN55</accession>
<sequence>MNEVWIYMDRKNREILAFSSEEKLLQWAQEMNPDKKSLRLNPTVLGEVYTLLNHNSHISPYTHRIYRIDLDTGEGIFVYWW</sequence>
<gene>
    <name evidence="1" type="ORF">LCGC14_2132370</name>
</gene>
<reference evidence="1" key="1">
    <citation type="journal article" date="2015" name="Nature">
        <title>Complex archaea that bridge the gap between prokaryotes and eukaryotes.</title>
        <authorList>
            <person name="Spang A."/>
            <person name="Saw J.H."/>
            <person name="Jorgensen S.L."/>
            <person name="Zaremba-Niedzwiedzka K."/>
            <person name="Martijn J."/>
            <person name="Lind A.E."/>
            <person name="van Eijk R."/>
            <person name="Schleper C."/>
            <person name="Guy L."/>
            <person name="Ettema T.J."/>
        </authorList>
    </citation>
    <scope>NUCLEOTIDE SEQUENCE</scope>
</reference>
<evidence type="ECO:0000313" key="1">
    <source>
        <dbReference type="EMBL" id="KKL67696.1"/>
    </source>
</evidence>
<dbReference type="AlphaFoldDB" id="A0A0F9EN55"/>
<comment type="caution">
    <text evidence="1">The sequence shown here is derived from an EMBL/GenBank/DDBJ whole genome shotgun (WGS) entry which is preliminary data.</text>
</comment>
<organism evidence="1">
    <name type="scientific">marine sediment metagenome</name>
    <dbReference type="NCBI Taxonomy" id="412755"/>
    <lineage>
        <taxon>unclassified sequences</taxon>
        <taxon>metagenomes</taxon>
        <taxon>ecological metagenomes</taxon>
    </lineage>
</organism>